<evidence type="ECO:0000259" key="2">
    <source>
        <dbReference type="Pfam" id="PF05689"/>
    </source>
</evidence>
<feature type="non-terminal residue" evidence="3">
    <location>
        <position position="1"/>
    </location>
</feature>
<dbReference type="Pfam" id="PF05688">
    <property type="entry name" value="BIg21"/>
    <property type="match status" value="1"/>
</dbReference>
<sequence length="626" mass="67091">NKGQAKLILEKELELEISGEVIVMSILPANFAGQQNLGGIKKVTTVPGSPGNNTSGGNKGAIVDPDAKPIVNNLELHGMLQVGKTIRGKYHFDANKGDPVDHSVYTWYQIKAKANEGADKDKIPSVPDETAEKVVLLKKAVPSNGTVPEYTLEKSDSLYFIRLEVQRMFKGQPFEAPLVVTSNLVGDDGNGNKNLAGGGSPSGRVIDPAIGPVITKLTLVPEEVDGKTYLAATYQFDHNGGETSDASHYTWGDFAPDAEFTTRTEVARDGSPVTPGQDIRAQPHKVPRYHKPLEDLYGRVIALSVLAKSGTASGKIGDIQDQDTKKSNTVVSTNTDGTIKGIADKASDTWDTKGKEVVEIKGKSVVKLQARENLLDNAEKGSMQWAIQSLKGGKPIGGVPVTISLSATGRSKGSATVTANVEVVKGVLGGGKNTYTGHTDHNGDLVINITDPDGKGVITKLSATLNDESNNKVPVGEKEVMFTVITSPDVKEANYWGHMPETVFISGKGSVTRPRLSNENLVGDKGKYPENNEDWATVNWEAASRSCTLPDRSTAQELYNNNTGGKDGNLAKIYGWPFPPDGGNFYIWTRDSSSSNGYRYITLNTGIWQEDGSNTGGGEYLVCVKK</sequence>
<dbReference type="Pfam" id="PF05689">
    <property type="entry name" value="InvE_AD"/>
    <property type="match status" value="1"/>
</dbReference>
<dbReference type="RefSeq" id="WP_244896536.1">
    <property type="nucleotide sequence ID" value="NZ_CAWRBN010000056.1"/>
</dbReference>
<proteinExistence type="predicted"/>
<dbReference type="InterPro" id="IPR008541">
    <property type="entry name" value="InvE_AD"/>
</dbReference>
<dbReference type="EMBL" id="FORG01000004">
    <property type="protein sequence ID" value="SFI96548.1"/>
    <property type="molecule type" value="Genomic_DNA"/>
</dbReference>
<dbReference type="AlphaFoldDB" id="A0A1I3MHR2"/>
<feature type="domain" description="Bacterial Immunoglobulin-like 21" evidence="1">
    <location>
        <begin position="383"/>
        <end position="485"/>
    </location>
</feature>
<dbReference type="InterPro" id="IPR008542">
    <property type="entry name" value="BIg21"/>
</dbReference>
<accession>A0A1I3MHR2</accession>
<evidence type="ECO:0000313" key="3">
    <source>
        <dbReference type="EMBL" id="SFI96548.1"/>
    </source>
</evidence>
<protein>
    <recommendedName>
        <fullName evidence="5">Invasin, domain 3</fullName>
    </recommendedName>
</protein>
<dbReference type="Proteomes" id="UP000198919">
    <property type="component" value="Unassembled WGS sequence"/>
</dbReference>
<reference evidence="4" key="1">
    <citation type="submission" date="2016-10" db="EMBL/GenBank/DDBJ databases">
        <authorList>
            <person name="Varghese N."/>
            <person name="Submissions S."/>
        </authorList>
    </citation>
    <scope>NUCLEOTIDE SEQUENCE [LARGE SCALE GENOMIC DNA]</scope>
    <source>
        <strain evidence="4">DSM 17908</strain>
    </source>
</reference>
<feature type="domain" description="InvasinE Adhesion" evidence="2">
    <location>
        <begin position="488"/>
        <end position="624"/>
    </location>
</feature>
<name>A0A1I3MHR2_9GAMM</name>
<evidence type="ECO:0008006" key="5">
    <source>
        <dbReference type="Google" id="ProtNLM"/>
    </source>
</evidence>
<gene>
    <name evidence="3" type="ORF">SAMN05421680_104288</name>
</gene>
<evidence type="ECO:0000259" key="1">
    <source>
        <dbReference type="Pfam" id="PF05688"/>
    </source>
</evidence>
<evidence type="ECO:0000313" key="4">
    <source>
        <dbReference type="Proteomes" id="UP000198919"/>
    </source>
</evidence>
<organism evidence="3 4">
    <name type="scientific">Xenorhabdus mauleonii</name>
    <dbReference type="NCBI Taxonomy" id="351675"/>
    <lineage>
        <taxon>Bacteria</taxon>
        <taxon>Pseudomonadati</taxon>
        <taxon>Pseudomonadota</taxon>
        <taxon>Gammaproteobacteria</taxon>
        <taxon>Enterobacterales</taxon>
        <taxon>Morganellaceae</taxon>
        <taxon>Xenorhabdus</taxon>
    </lineage>
</organism>